<dbReference type="PANTHER" id="PTHR43799:SF1">
    <property type="entry name" value="ASPARTATE AMINOTRANSFERASE"/>
    <property type="match status" value="1"/>
</dbReference>
<dbReference type="RefSeq" id="WP_161810703.1">
    <property type="nucleotide sequence ID" value="NZ_BLJN01000001.1"/>
</dbReference>
<dbReference type="InterPro" id="IPR015424">
    <property type="entry name" value="PyrdxlP-dep_Trfase"/>
</dbReference>
<name>A0A829Y6I1_9GAMM</name>
<comment type="caution">
    <text evidence="1">The sequence shown here is derived from an EMBL/GenBank/DDBJ whole genome shotgun (WGS) entry which is preliminary data.</text>
</comment>
<proteinExistence type="predicted"/>
<dbReference type="Gene3D" id="3.90.1150.10">
    <property type="entry name" value="Aspartate Aminotransferase, domain 1"/>
    <property type="match status" value="1"/>
</dbReference>
<dbReference type="EMBL" id="BLJN01000001">
    <property type="protein sequence ID" value="GFE78859.1"/>
    <property type="molecule type" value="Genomic_DNA"/>
</dbReference>
<accession>A0A829Y6I1</accession>
<dbReference type="InterPro" id="IPR024551">
    <property type="entry name" value="AspAT_Ic"/>
</dbReference>
<keyword evidence="2" id="KW-1185">Reference proteome</keyword>
<dbReference type="Gene3D" id="3.40.640.10">
    <property type="entry name" value="Type I PLP-dependent aspartate aminotransferase-like (Major domain)"/>
    <property type="match status" value="1"/>
</dbReference>
<dbReference type="AlphaFoldDB" id="A0A829Y6I1"/>
<organism evidence="1 2">
    <name type="scientific">Steroidobacter agaridevorans</name>
    <dbReference type="NCBI Taxonomy" id="2695856"/>
    <lineage>
        <taxon>Bacteria</taxon>
        <taxon>Pseudomonadati</taxon>
        <taxon>Pseudomonadota</taxon>
        <taxon>Gammaproteobacteria</taxon>
        <taxon>Steroidobacterales</taxon>
        <taxon>Steroidobacteraceae</taxon>
        <taxon>Steroidobacter</taxon>
    </lineage>
</organism>
<keyword evidence="1" id="KW-0808">Transferase</keyword>
<dbReference type="InterPro" id="IPR015421">
    <property type="entry name" value="PyrdxlP-dep_Trfase_major"/>
</dbReference>
<dbReference type="SUPFAM" id="SSF53383">
    <property type="entry name" value="PLP-dependent transferases"/>
    <property type="match status" value="1"/>
</dbReference>
<dbReference type="CDD" id="cd00609">
    <property type="entry name" value="AAT_like"/>
    <property type="match status" value="1"/>
</dbReference>
<dbReference type="GO" id="GO:0004069">
    <property type="term" value="F:L-aspartate:2-oxoglutarate aminotransferase activity"/>
    <property type="evidence" value="ECO:0007669"/>
    <property type="project" value="InterPro"/>
</dbReference>
<keyword evidence="1" id="KW-0032">Aminotransferase</keyword>
<evidence type="ECO:0000313" key="2">
    <source>
        <dbReference type="Proteomes" id="UP000445000"/>
    </source>
</evidence>
<reference evidence="2" key="1">
    <citation type="submission" date="2020-01" db="EMBL/GenBank/DDBJ databases">
        <title>'Steroidobacter agaridevorans' sp. nov., agar-degrading bacteria isolated from rhizosphere soils.</title>
        <authorList>
            <person name="Ikenaga M."/>
            <person name="Kataoka M."/>
            <person name="Murouchi A."/>
            <person name="Katsuragi S."/>
            <person name="Sakai M."/>
        </authorList>
    </citation>
    <scope>NUCLEOTIDE SEQUENCE [LARGE SCALE GENOMIC DNA]</scope>
    <source>
        <strain evidence="2">YU21-B</strain>
    </source>
</reference>
<protein>
    <submittedName>
        <fullName evidence="1">Putative aminotransferase</fullName>
    </submittedName>
</protein>
<dbReference type="InterPro" id="IPR015422">
    <property type="entry name" value="PyrdxlP-dep_Trfase_small"/>
</dbReference>
<dbReference type="PANTHER" id="PTHR43799">
    <property type="entry name" value="AMINOTRANSFERASE, PUTATIVE-RELATED"/>
    <property type="match status" value="1"/>
</dbReference>
<gene>
    <name evidence="1" type="ORF">GCM10011487_08590</name>
</gene>
<dbReference type="Proteomes" id="UP000445000">
    <property type="component" value="Unassembled WGS sequence"/>
</dbReference>
<dbReference type="Pfam" id="PF12897">
    <property type="entry name" value="Asp_aminotransf"/>
    <property type="match status" value="1"/>
</dbReference>
<sequence>MPNLTTLGAHDLRAVHEDIRRRYQAFAERKLKLNLTRGKPSSKQLDLCNELLSLPGADYLAGGVDTRNYGELQGLPELRAQLAPIFGVSPDRVILGDNASLSLMHDAVVYSMLKGTVDSEKPWSRESRVAFICPVPGYDRHFSICAQFGIEMIPVPMLATGPDMDAVEKLVAADPQIKGMWCVPKYSNPCGTVYANETVERLAKMKTAARDFRLFWDNAYAVHHLTAERVEIANIDELCARHGNPNRAFIFGSTSKITFAGAGVALFAGSKDNAAWYLKNMSMRTIGGDKVNQLRHIRLFNSNGGVAALMDRHRESLAPKFEQVLNTFEQVLGDSGVAKWTRPKGGYFISLEVLDGCAKRVVQLAKEAGVELTPAGATHPLGKDPQDRFIRIAPSFPELAEVTEAVQGVAVCVLLAATEKLLQSHAG</sequence>
<evidence type="ECO:0000313" key="1">
    <source>
        <dbReference type="EMBL" id="GFE78859.1"/>
    </source>
</evidence>